<dbReference type="PANTHER" id="PTHR12215">
    <property type="entry name" value="PHOSPHOPANTETHEINE TRANSFERASE"/>
    <property type="match status" value="1"/>
</dbReference>
<feature type="domain" description="4'-phosphopantetheinyl transferase N-terminal" evidence="4">
    <location>
        <begin position="89"/>
        <end position="176"/>
    </location>
</feature>
<gene>
    <name evidence="5" type="ORF">KSP40_PGU006161</name>
</gene>
<dbReference type="Proteomes" id="UP001412067">
    <property type="component" value="Unassembled WGS sequence"/>
</dbReference>
<sequence>MLPFSNEFFTRKLFTVPSLPLHRLPCPRFYDGLSYKREEGEITPQEWRVYTRWECMTCNCRVPKRNFSQLWETHFWYIVPDEVNSTSLLNHYLNIISPCERRAVLRINGDKQQKCGLLARALVRTTLSRYMQCKIMPQSLSFSKNKYGKPQLIWQQEGWIPPCLHFNISHTSSLVACGVTVDLQVGIDIEDKQRTLKHDILSFARRFFSPKEIEFLCGLTDPVIQHQECIKLWTLKEAYVKALGRGFSAAPFRNFTLSHEEPRFAVEVHSDSENLTENWEFATVDLSTHYGAICVEKACDMEGNGNDSLVVKVWKTIPFIEDERIF</sequence>
<dbReference type="Pfam" id="PF01648">
    <property type="entry name" value="ACPS"/>
    <property type="match status" value="1"/>
</dbReference>
<evidence type="ECO:0000256" key="1">
    <source>
        <dbReference type="ARBA" id="ARBA00013172"/>
    </source>
</evidence>
<dbReference type="SUPFAM" id="SSF56214">
    <property type="entry name" value="4'-phosphopantetheinyl transferase"/>
    <property type="match status" value="2"/>
</dbReference>
<dbReference type="EMBL" id="JBBWWR010000016">
    <property type="protein sequence ID" value="KAK8947699.1"/>
    <property type="molecule type" value="Genomic_DNA"/>
</dbReference>
<proteinExistence type="predicted"/>
<comment type="caution">
    <text evidence="5">The sequence shown here is derived from an EMBL/GenBank/DDBJ whole genome shotgun (WGS) entry which is preliminary data.</text>
</comment>
<dbReference type="Pfam" id="PF22624">
    <property type="entry name" value="AASDHPPT_N"/>
    <property type="match status" value="1"/>
</dbReference>
<dbReference type="InterPro" id="IPR050559">
    <property type="entry name" value="P-Pant_transferase_sf"/>
</dbReference>
<accession>A0ABR2LR12</accession>
<dbReference type="InterPro" id="IPR008278">
    <property type="entry name" value="4-PPantetheinyl_Trfase_dom"/>
</dbReference>
<dbReference type="EC" id="2.7.8.7" evidence="1"/>
<name>A0ABR2LR12_9ASPA</name>
<feature type="domain" description="4'-phosphopantetheinyl transferase" evidence="3">
    <location>
        <begin position="184"/>
        <end position="272"/>
    </location>
</feature>
<dbReference type="InterPro" id="IPR037143">
    <property type="entry name" value="4-PPantetheinyl_Trfase_dom_sf"/>
</dbReference>
<organism evidence="5 6">
    <name type="scientific">Platanthera guangdongensis</name>
    <dbReference type="NCBI Taxonomy" id="2320717"/>
    <lineage>
        <taxon>Eukaryota</taxon>
        <taxon>Viridiplantae</taxon>
        <taxon>Streptophyta</taxon>
        <taxon>Embryophyta</taxon>
        <taxon>Tracheophyta</taxon>
        <taxon>Spermatophyta</taxon>
        <taxon>Magnoliopsida</taxon>
        <taxon>Liliopsida</taxon>
        <taxon>Asparagales</taxon>
        <taxon>Orchidaceae</taxon>
        <taxon>Orchidoideae</taxon>
        <taxon>Orchideae</taxon>
        <taxon>Orchidinae</taxon>
        <taxon>Platanthera</taxon>
    </lineage>
</organism>
<protein>
    <recommendedName>
        <fullName evidence="1">holo-[acyl-carrier-protein] synthase</fullName>
        <ecNumber evidence="1">2.7.8.7</ecNumber>
    </recommendedName>
</protein>
<dbReference type="Gene3D" id="3.90.470.20">
    <property type="entry name" value="4'-phosphopantetheinyl transferase domain"/>
    <property type="match status" value="2"/>
</dbReference>
<reference evidence="5 6" key="1">
    <citation type="journal article" date="2022" name="Nat. Plants">
        <title>Genomes of leafy and leafless Platanthera orchids illuminate the evolution of mycoheterotrophy.</title>
        <authorList>
            <person name="Li M.H."/>
            <person name="Liu K.W."/>
            <person name="Li Z."/>
            <person name="Lu H.C."/>
            <person name="Ye Q.L."/>
            <person name="Zhang D."/>
            <person name="Wang J.Y."/>
            <person name="Li Y.F."/>
            <person name="Zhong Z.M."/>
            <person name="Liu X."/>
            <person name="Yu X."/>
            <person name="Liu D.K."/>
            <person name="Tu X.D."/>
            <person name="Liu B."/>
            <person name="Hao Y."/>
            <person name="Liao X.Y."/>
            <person name="Jiang Y.T."/>
            <person name="Sun W.H."/>
            <person name="Chen J."/>
            <person name="Chen Y.Q."/>
            <person name="Ai Y."/>
            <person name="Zhai J.W."/>
            <person name="Wu S.S."/>
            <person name="Zhou Z."/>
            <person name="Hsiao Y.Y."/>
            <person name="Wu W.L."/>
            <person name="Chen Y.Y."/>
            <person name="Lin Y.F."/>
            <person name="Hsu J.L."/>
            <person name="Li C.Y."/>
            <person name="Wang Z.W."/>
            <person name="Zhao X."/>
            <person name="Zhong W.Y."/>
            <person name="Ma X.K."/>
            <person name="Ma L."/>
            <person name="Huang J."/>
            <person name="Chen G.Z."/>
            <person name="Huang M.Z."/>
            <person name="Huang L."/>
            <person name="Peng D.H."/>
            <person name="Luo Y.B."/>
            <person name="Zou S.Q."/>
            <person name="Chen S.P."/>
            <person name="Lan S."/>
            <person name="Tsai W.C."/>
            <person name="Van de Peer Y."/>
            <person name="Liu Z.J."/>
        </authorList>
    </citation>
    <scope>NUCLEOTIDE SEQUENCE [LARGE SCALE GENOMIC DNA]</scope>
    <source>
        <strain evidence="5">Lor288</strain>
    </source>
</reference>
<evidence type="ECO:0000259" key="4">
    <source>
        <dbReference type="Pfam" id="PF22624"/>
    </source>
</evidence>
<keyword evidence="2" id="KW-0808">Transferase</keyword>
<dbReference type="InterPro" id="IPR055066">
    <property type="entry name" value="AASDHPPT_N"/>
</dbReference>
<evidence type="ECO:0000313" key="5">
    <source>
        <dbReference type="EMBL" id="KAK8947699.1"/>
    </source>
</evidence>
<evidence type="ECO:0000259" key="3">
    <source>
        <dbReference type="Pfam" id="PF01648"/>
    </source>
</evidence>
<dbReference type="PANTHER" id="PTHR12215:SF15">
    <property type="entry name" value="4'-PHOSPHOPANTETHEINYL TRANSFERASE SUPERFAMILY-RELATED"/>
    <property type="match status" value="1"/>
</dbReference>
<evidence type="ECO:0000313" key="6">
    <source>
        <dbReference type="Proteomes" id="UP001412067"/>
    </source>
</evidence>
<evidence type="ECO:0000256" key="2">
    <source>
        <dbReference type="ARBA" id="ARBA00022679"/>
    </source>
</evidence>
<keyword evidence="6" id="KW-1185">Reference proteome</keyword>